<feature type="compositionally biased region" description="Pro residues" evidence="1">
    <location>
        <begin position="28"/>
        <end position="38"/>
    </location>
</feature>
<evidence type="ECO:0000256" key="1">
    <source>
        <dbReference type="SAM" id="MobiDB-lite"/>
    </source>
</evidence>
<feature type="compositionally biased region" description="Low complexity" evidence="1">
    <location>
        <begin position="39"/>
        <end position="71"/>
    </location>
</feature>
<dbReference type="Proteomes" id="UP000027265">
    <property type="component" value="Unassembled WGS sequence"/>
</dbReference>
<keyword evidence="3" id="KW-1185">Reference proteome</keyword>
<feature type="compositionally biased region" description="Low complexity" evidence="1">
    <location>
        <begin position="134"/>
        <end position="156"/>
    </location>
</feature>
<protein>
    <submittedName>
        <fullName evidence="2">Uncharacterized protein</fullName>
    </submittedName>
</protein>
<feature type="compositionally biased region" description="Polar residues" evidence="1">
    <location>
        <begin position="90"/>
        <end position="109"/>
    </location>
</feature>
<feature type="region of interest" description="Disordered" evidence="1">
    <location>
        <begin position="20"/>
        <end position="116"/>
    </location>
</feature>
<feature type="region of interest" description="Disordered" evidence="1">
    <location>
        <begin position="128"/>
        <end position="170"/>
    </location>
</feature>
<gene>
    <name evidence="2" type="ORF">JAAARDRAFT_53698</name>
</gene>
<sequence length="254" mass="27615">MQCDESSNAREAVFVMWRKRMDSLARPSQPPSPSPSTPPSQSLPSPCISLSPSRSSPSPSCRSQTPSWSSPSPSPSPSSSPPLRHSSSSLNITRPKQNSEASCGRSSWKNPPGRTIYSPYGNAAAARRVKRESSCSSRTSNSSRASSYSSVSSRSSAGPTTPPPERMWEDDIPTVVKNEVRQGEGIPFDRAFSTDRRVETFGQVDHVENTMSLPIMVVSRCSSTLGSGRWTATDRRAADEMFEMYIDKGAYGNL</sequence>
<organism evidence="2 3">
    <name type="scientific">Jaapia argillacea MUCL 33604</name>
    <dbReference type="NCBI Taxonomy" id="933084"/>
    <lineage>
        <taxon>Eukaryota</taxon>
        <taxon>Fungi</taxon>
        <taxon>Dikarya</taxon>
        <taxon>Basidiomycota</taxon>
        <taxon>Agaricomycotina</taxon>
        <taxon>Agaricomycetes</taxon>
        <taxon>Agaricomycetidae</taxon>
        <taxon>Jaapiales</taxon>
        <taxon>Jaapiaceae</taxon>
        <taxon>Jaapia</taxon>
    </lineage>
</organism>
<dbReference type="HOGENOM" id="CLU_1094431_0_0_1"/>
<proteinExistence type="predicted"/>
<dbReference type="InParanoid" id="A0A067Q973"/>
<dbReference type="EMBL" id="KL197710">
    <property type="protein sequence ID" value="KDQ63494.1"/>
    <property type="molecule type" value="Genomic_DNA"/>
</dbReference>
<reference evidence="3" key="1">
    <citation type="journal article" date="2014" name="Proc. Natl. Acad. Sci. U.S.A.">
        <title>Extensive sampling of basidiomycete genomes demonstrates inadequacy of the white-rot/brown-rot paradigm for wood decay fungi.</title>
        <authorList>
            <person name="Riley R."/>
            <person name="Salamov A.A."/>
            <person name="Brown D.W."/>
            <person name="Nagy L.G."/>
            <person name="Floudas D."/>
            <person name="Held B.W."/>
            <person name="Levasseur A."/>
            <person name="Lombard V."/>
            <person name="Morin E."/>
            <person name="Otillar R."/>
            <person name="Lindquist E.A."/>
            <person name="Sun H."/>
            <person name="LaButti K.M."/>
            <person name="Schmutz J."/>
            <person name="Jabbour D."/>
            <person name="Luo H."/>
            <person name="Baker S.E."/>
            <person name="Pisabarro A.G."/>
            <person name="Walton J.D."/>
            <person name="Blanchette R.A."/>
            <person name="Henrissat B."/>
            <person name="Martin F."/>
            <person name="Cullen D."/>
            <person name="Hibbett D.S."/>
            <person name="Grigoriev I.V."/>
        </authorList>
    </citation>
    <scope>NUCLEOTIDE SEQUENCE [LARGE SCALE GENOMIC DNA]</scope>
    <source>
        <strain evidence="3">MUCL 33604</strain>
    </source>
</reference>
<dbReference type="AlphaFoldDB" id="A0A067Q973"/>
<evidence type="ECO:0000313" key="3">
    <source>
        <dbReference type="Proteomes" id="UP000027265"/>
    </source>
</evidence>
<name>A0A067Q973_9AGAM</name>
<accession>A0A067Q973</accession>
<evidence type="ECO:0000313" key="2">
    <source>
        <dbReference type="EMBL" id="KDQ63494.1"/>
    </source>
</evidence>